<proteinExistence type="predicted"/>
<protein>
    <submittedName>
        <fullName evidence="1">Transcriptional regulator</fullName>
    </submittedName>
</protein>
<evidence type="ECO:0000313" key="1">
    <source>
        <dbReference type="EMBL" id="NED95665.1"/>
    </source>
</evidence>
<dbReference type="EMBL" id="JAAGOB010000004">
    <property type="protein sequence ID" value="NED95665.1"/>
    <property type="molecule type" value="Genomic_DNA"/>
</dbReference>
<dbReference type="Proteomes" id="UP000469185">
    <property type="component" value="Unassembled WGS sequence"/>
</dbReference>
<dbReference type="RefSeq" id="WP_163818416.1">
    <property type="nucleotide sequence ID" value="NZ_JAAGOB010000004.1"/>
</dbReference>
<reference evidence="1 2" key="1">
    <citation type="submission" date="2020-02" db="EMBL/GenBank/DDBJ databases">
        <authorList>
            <person name="Li X.-J."/>
            <person name="Feng X.-M."/>
        </authorList>
    </citation>
    <scope>NUCLEOTIDE SEQUENCE [LARGE SCALE GENOMIC DNA]</scope>
    <source>
        <strain evidence="1 2">CGMCC 4.7225</strain>
    </source>
</reference>
<dbReference type="Gene3D" id="3.30.70.270">
    <property type="match status" value="1"/>
</dbReference>
<accession>A0A6N9YL35</accession>
<gene>
    <name evidence="1" type="ORF">G1H11_10105</name>
</gene>
<comment type="caution">
    <text evidence="1">The sequence shown here is derived from an EMBL/GenBank/DDBJ whole genome shotgun (WGS) entry which is preliminary data.</text>
</comment>
<dbReference type="AlphaFoldDB" id="A0A6N9YL35"/>
<evidence type="ECO:0000313" key="2">
    <source>
        <dbReference type="Proteomes" id="UP000469185"/>
    </source>
</evidence>
<keyword evidence="2" id="KW-1185">Reference proteome</keyword>
<dbReference type="InterPro" id="IPR043128">
    <property type="entry name" value="Rev_trsase/Diguanyl_cyclase"/>
</dbReference>
<organism evidence="1 2">
    <name type="scientific">Phytoactinopolyspora alkaliphila</name>
    <dbReference type="NCBI Taxonomy" id="1783498"/>
    <lineage>
        <taxon>Bacteria</taxon>
        <taxon>Bacillati</taxon>
        <taxon>Actinomycetota</taxon>
        <taxon>Actinomycetes</taxon>
        <taxon>Jiangellales</taxon>
        <taxon>Jiangellaceae</taxon>
        <taxon>Phytoactinopolyspora</taxon>
    </lineage>
</organism>
<name>A0A6N9YL35_9ACTN</name>
<sequence>MHQPGSGTREEITIGVIGADELVHRVMSVARAAGNPSWRLIPAVYDDEQDAHAQAIKIASRVDVCLFAGPLPYDLATRQGDLPVPATYVPVGGSAFYGTLLRGALEGIFDPLRISVDSMSVDDVQTAYREIGLDPGQVHVQQYVQPESAGKFLDFHRALYERGETTGAVTTVPTVAQALVGAGVPSLKMTAAGVTIRHALQTAVLIGSGARLEESRIVTMIVRVPSGAFPAHASPSNYWYQELKLSLHRELLRDARPMDAAVLVRDEHSYLIVTTMGSLNMATDELTVAPFVGRIAAELGLQLEVGIGLGRSTREAELNAQAAVDKASAAGADTAYLVGPGETILQLPAARTGAPKPSSAPPKDTKAVDILGRLAAKLEDESDTERIVDAERVAELLGVTLRTARRMLNSLVDEGLAWPMPPARSSKVGRPPRPYQLLVEKIQR</sequence>